<accession>A0ABN0YAR9</accession>
<dbReference type="Pfam" id="PF00550">
    <property type="entry name" value="PP-binding"/>
    <property type="match status" value="1"/>
</dbReference>
<feature type="domain" description="Carrier" evidence="1">
    <location>
        <begin position="4"/>
        <end position="68"/>
    </location>
</feature>
<reference evidence="2 3" key="1">
    <citation type="journal article" date="2019" name="Int. J. Syst. Evol. Microbiol.">
        <title>The Global Catalogue of Microorganisms (GCM) 10K type strain sequencing project: providing services to taxonomists for standard genome sequencing and annotation.</title>
        <authorList>
            <consortium name="The Broad Institute Genomics Platform"/>
            <consortium name="The Broad Institute Genome Sequencing Center for Infectious Disease"/>
            <person name="Wu L."/>
            <person name="Ma J."/>
        </authorList>
    </citation>
    <scope>NUCLEOTIDE SEQUENCE [LARGE SCALE GENOMIC DNA]</scope>
    <source>
        <strain evidence="2 3">JCM 12774</strain>
    </source>
</reference>
<name>A0ABN0YAR9_9BACL</name>
<comment type="caution">
    <text evidence="2">The sequence shown here is derived from an EMBL/GenBank/DDBJ whole genome shotgun (WGS) entry which is preliminary data.</text>
</comment>
<evidence type="ECO:0000313" key="3">
    <source>
        <dbReference type="Proteomes" id="UP001500340"/>
    </source>
</evidence>
<keyword evidence="3" id="KW-1185">Reference proteome</keyword>
<organism evidence="2 3">
    <name type="scientific">Paenibacillus motobuensis</name>
    <dbReference type="NCBI Taxonomy" id="295324"/>
    <lineage>
        <taxon>Bacteria</taxon>
        <taxon>Bacillati</taxon>
        <taxon>Bacillota</taxon>
        <taxon>Bacilli</taxon>
        <taxon>Bacillales</taxon>
        <taxon>Paenibacillaceae</taxon>
        <taxon>Paenibacillus</taxon>
    </lineage>
</organism>
<evidence type="ECO:0000313" key="2">
    <source>
        <dbReference type="EMBL" id="GAA0388949.1"/>
    </source>
</evidence>
<sequence>MNMQLKDLVAGILNIEHQDIHEGLSPQVYPGWTSMKHIQLIAAIEETYKVKFTVREMKGLKNYAAFISALKSRGIGDEVLA</sequence>
<gene>
    <name evidence="2" type="ORF">GCM10008933_19900</name>
</gene>
<dbReference type="InterPro" id="IPR036736">
    <property type="entry name" value="ACP-like_sf"/>
</dbReference>
<dbReference type="InterPro" id="IPR009081">
    <property type="entry name" value="PP-bd_ACP"/>
</dbReference>
<dbReference type="EMBL" id="BAAACX010000008">
    <property type="protein sequence ID" value="GAA0388949.1"/>
    <property type="molecule type" value="Genomic_DNA"/>
</dbReference>
<protein>
    <recommendedName>
        <fullName evidence="1">Carrier domain-containing protein</fullName>
    </recommendedName>
</protein>
<dbReference type="Gene3D" id="1.10.1200.10">
    <property type="entry name" value="ACP-like"/>
    <property type="match status" value="1"/>
</dbReference>
<evidence type="ECO:0000259" key="1">
    <source>
        <dbReference type="Pfam" id="PF00550"/>
    </source>
</evidence>
<dbReference type="SUPFAM" id="SSF47336">
    <property type="entry name" value="ACP-like"/>
    <property type="match status" value="1"/>
</dbReference>
<proteinExistence type="predicted"/>
<dbReference type="Proteomes" id="UP001500340">
    <property type="component" value="Unassembled WGS sequence"/>
</dbReference>